<evidence type="ECO:0000313" key="3">
    <source>
        <dbReference type="EMBL" id="RAK65574.1"/>
    </source>
</evidence>
<dbReference type="OrthoDB" id="9805228at2"/>
<dbReference type="Proteomes" id="UP000249524">
    <property type="component" value="Unassembled WGS sequence"/>
</dbReference>
<feature type="domain" description="Activator of Hsp90 ATPase homologue 1/2-like C-terminal" evidence="2">
    <location>
        <begin position="23"/>
        <end position="157"/>
    </location>
</feature>
<dbReference type="RefSeq" id="WP_111276170.1">
    <property type="nucleotide sequence ID" value="NZ_QFYS01000004.1"/>
</dbReference>
<sequence>MAIPIDIAPNHDNELVLARIMEASPEQLYKVWTTPERFPEWFCPKPWRAEVTKMDLRPGGASETTMYGPDGEVFPNRGVYLEVVPNEKIVFTDAFTEGWVPADGGGMMTCVLTFERRPDGKTLYLARCGHPTVEKKAQHAQMGFHEGWGVVADQCEAVARTM</sequence>
<dbReference type="Gene3D" id="3.30.530.20">
    <property type="match status" value="1"/>
</dbReference>
<reference evidence="3 4" key="1">
    <citation type="submission" date="2018-05" db="EMBL/GenBank/DDBJ databases">
        <authorList>
            <person name="Lanie J.A."/>
            <person name="Ng W.-L."/>
            <person name="Kazmierczak K.M."/>
            <person name="Andrzejewski T.M."/>
            <person name="Davidsen T.M."/>
            <person name="Wayne K.J."/>
            <person name="Tettelin H."/>
            <person name="Glass J.I."/>
            <person name="Rusch D."/>
            <person name="Podicherti R."/>
            <person name="Tsui H.-C.T."/>
            <person name="Winkler M.E."/>
        </authorList>
    </citation>
    <scope>NUCLEOTIDE SEQUENCE [LARGE SCALE GENOMIC DNA]</scope>
    <source>
        <strain evidence="3 4">BUT-10</strain>
    </source>
</reference>
<dbReference type="InterPro" id="IPR013538">
    <property type="entry name" value="ASHA1/2-like_C"/>
</dbReference>
<evidence type="ECO:0000256" key="1">
    <source>
        <dbReference type="ARBA" id="ARBA00006817"/>
    </source>
</evidence>
<dbReference type="CDD" id="cd08896">
    <property type="entry name" value="SRPBCC_CalC_Aha1-like_3"/>
    <property type="match status" value="1"/>
</dbReference>
<proteinExistence type="inferred from homology"/>
<comment type="similarity">
    <text evidence="1">Belongs to the AHA1 family.</text>
</comment>
<name>A0A328BI41_9CAUL</name>
<accession>A0A328BI41</accession>
<dbReference type="AlphaFoldDB" id="A0A328BI41"/>
<dbReference type="Pfam" id="PF08327">
    <property type="entry name" value="AHSA1"/>
    <property type="match status" value="1"/>
</dbReference>
<dbReference type="SUPFAM" id="SSF55961">
    <property type="entry name" value="Bet v1-like"/>
    <property type="match status" value="1"/>
</dbReference>
<evidence type="ECO:0000313" key="4">
    <source>
        <dbReference type="Proteomes" id="UP000249524"/>
    </source>
</evidence>
<protein>
    <submittedName>
        <fullName evidence="3">Polyketide cyclase</fullName>
    </submittedName>
</protein>
<gene>
    <name evidence="3" type="ORF">DJ019_11480</name>
</gene>
<keyword evidence="4" id="KW-1185">Reference proteome</keyword>
<evidence type="ECO:0000259" key="2">
    <source>
        <dbReference type="Pfam" id="PF08327"/>
    </source>
</evidence>
<dbReference type="InterPro" id="IPR023393">
    <property type="entry name" value="START-like_dom_sf"/>
</dbReference>
<comment type="caution">
    <text evidence="3">The sequence shown here is derived from an EMBL/GenBank/DDBJ whole genome shotgun (WGS) entry which is preliminary data.</text>
</comment>
<dbReference type="EMBL" id="QFYS01000004">
    <property type="protein sequence ID" value="RAK65574.1"/>
    <property type="molecule type" value="Genomic_DNA"/>
</dbReference>
<organism evidence="3 4">
    <name type="scientific">Phenylobacterium kunshanense</name>
    <dbReference type="NCBI Taxonomy" id="1445034"/>
    <lineage>
        <taxon>Bacteria</taxon>
        <taxon>Pseudomonadati</taxon>
        <taxon>Pseudomonadota</taxon>
        <taxon>Alphaproteobacteria</taxon>
        <taxon>Caulobacterales</taxon>
        <taxon>Caulobacteraceae</taxon>
        <taxon>Phenylobacterium</taxon>
    </lineage>
</organism>